<dbReference type="EMBL" id="MK500506">
    <property type="protein sequence ID" value="QBK90991.1"/>
    <property type="molecule type" value="Genomic_DNA"/>
</dbReference>
<gene>
    <name evidence="1" type="ORF">LCPAC201_02920</name>
</gene>
<organism evidence="1">
    <name type="scientific">Pithovirus LCPAC201</name>
    <dbReference type="NCBI Taxonomy" id="2506591"/>
    <lineage>
        <taxon>Viruses</taxon>
        <taxon>Pithoviruses</taxon>
    </lineage>
</organism>
<evidence type="ECO:0000313" key="1">
    <source>
        <dbReference type="EMBL" id="QBK90991.1"/>
    </source>
</evidence>
<protein>
    <submittedName>
        <fullName evidence="1">Uncharacterized protein</fullName>
    </submittedName>
</protein>
<accession>A0A481Z8J7</accession>
<name>A0A481Z8J7_9VIRU</name>
<sequence>MNPTQTQTQLPADQLVIFTPHNEQLKKDLLSRKVNNVVVSTIGANDEITDLIYQDFIFHDDTIQARAEKTPLYWFVSFMAGPEVETIGDIFKCYDGEIYHTIDQLDVLNKTRSQLAEICGKDGKDTKSVGKITVVTAFNSKDNKCSTKYISLYYNMDDNTKSIVKYITFPISHTEKHYHRINFAIPVTERQAIEAAERFLSKSLDEKYYDMIADDLDGKHLSWIKAMKQYKYRGDCISDQKFNGCVWISGIRNGNLDINW</sequence>
<reference evidence="1" key="1">
    <citation type="journal article" date="2019" name="MBio">
        <title>Virus Genomes from Deep Sea Sediments Expand the Ocean Megavirome and Support Independent Origins of Viral Gigantism.</title>
        <authorList>
            <person name="Backstrom D."/>
            <person name="Yutin N."/>
            <person name="Jorgensen S.L."/>
            <person name="Dharamshi J."/>
            <person name="Homa F."/>
            <person name="Zaremba-Niedwiedzka K."/>
            <person name="Spang A."/>
            <person name="Wolf Y.I."/>
            <person name="Koonin E.V."/>
            <person name="Ettema T.J."/>
        </authorList>
    </citation>
    <scope>NUCLEOTIDE SEQUENCE</scope>
</reference>
<proteinExistence type="predicted"/>